<dbReference type="PROSITE" id="PS00178">
    <property type="entry name" value="AA_TRNA_LIGASE_I"/>
    <property type="match status" value="1"/>
</dbReference>
<evidence type="ECO:0000256" key="1">
    <source>
        <dbReference type="ARBA" id="ARBA00004496"/>
    </source>
</evidence>
<dbReference type="InterPro" id="IPR014729">
    <property type="entry name" value="Rossmann-like_a/b/a_fold"/>
</dbReference>
<dbReference type="FunFam" id="3.30.1360.70:FF:000003">
    <property type="entry name" value="Arginine--tRNA ligase"/>
    <property type="match status" value="1"/>
</dbReference>
<dbReference type="InterPro" id="IPR005148">
    <property type="entry name" value="Arg-tRNA-synth_N"/>
</dbReference>
<evidence type="ECO:0000256" key="10">
    <source>
        <dbReference type="ARBA" id="ARBA00049339"/>
    </source>
</evidence>
<dbReference type="Gene3D" id="3.40.50.620">
    <property type="entry name" value="HUPs"/>
    <property type="match status" value="1"/>
</dbReference>
<dbReference type="FunFam" id="1.10.730.10:FF:000008">
    <property type="entry name" value="Arginine--tRNA ligase"/>
    <property type="match status" value="1"/>
</dbReference>
<reference evidence="15" key="1">
    <citation type="submission" date="2020-12" db="EMBL/GenBank/DDBJ databases">
        <title>Geomonas sp. Red875, isolated from river sediment.</title>
        <authorList>
            <person name="Xu Z."/>
            <person name="Zhang Z."/>
            <person name="Masuda Y."/>
            <person name="Itoh H."/>
            <person name="Senoo K."/>
        </authorList>
    </citation>
    <scope>NUCLEOTIDE SEQUENCE</scope>
    <source>
        <strain evidence="15">Red875</strain>
    </source>
</reference>
<dbReference type="RefSeq" id="WP_199386664.1">
    <property type="nucleotide sequence ID" value="NZ_JAEMHM010000025.1"/>
</dbReference>
<keyword evidence="8 11" id="KW-0648">Protein biosynthesis</keyword>
<dbReference type="EMBL" id="JAEMHM010000025">
    <property type="protein sequence ID" value="MBJ6727522.1"/>
    <property type="molecule type" value="Genomic_DNA"/>
</dbReference>
<evidence type="ECO:0000256" key="12">
    <source>
        <dbReference type="RuleBase" id="RU363038"/>
    </source>
</evidence>
<dbReference type="NCBIfam" id="TIGR00456">
    <property type="entry name" value="argS"/>
    <property type="match status" value="1"/>
</dbReference>
<dbReference type="SUPFAM" id="SSF52374">
    <property type="entry name" value="Nucleotidylyl transferase"/>
    <property type="match status" value="1"/>
</dbReference>
<evidence type="ECO:0000259" key="13">
    <source>
        <dbReference type="SMART" id="SM00836"/>
    </source>
</evidence>
<comment type="caution">
    <text evidence="15">The sequence shown here is derived from an EMBL/GenBank/DDBJ whole genome shotgun (WGS) entry which is preliminary data.</text>
</comment>
<evidence type="ECO:0000256" key="2">
    <source>
        <dbReference type="ARBA" id="ARBA00005594"/>
    </source>
</evidence>
<dbReference type="AlphaFoldDB" id="A0A8J7S8E7"/>
<dbReference type="InterPro" id="IPR008909">
    <property type="entry name" value="DALR_anticod-bd"/>
</dbReference>
<dbReference type="InterPro" id="IPR036695">
    <property type="entry name" value="Arg-tRNA-synth_N_sf"/>
</dbReference>
<dbReference type="PANTHER" id="PTHR11956">
    <property type="entry name" value="ARGINYL-TRNA SYNTHETASE"/>
    <property type="match status" value="1"/>
</dbReference>
<dbReference type="InterPro" id="IPR035684">
    <property type="entry name" value="ArgRS_core"/>
</dbReference>
<dbReference type="FunFam" id="3.40.50.620:FF:000062">
    <property type="entry name" value="Arginine--tRNA ligase"/>
    <property type="match status" value="1"/>
</dbReference>
<comment type="subcellular location">
    <subcellularLocation>
        <location evidence="1 11">Cytoplasm</location>
    </subcellularLocation>
</comment>
<evidence type="ECO:0000256" key="3">
    <source>
        <dbReference type="ARBA" id="ARBA00011245"/>
    </source>
</evidence>
<dbReference type="GO" id="GO:0006420">
    <property type="term" value="P:arginyl-tRNA aminoacylation"/>
    <property type="evidence" value="ECO:0007669"/>
    <property type="project" value="UniProtKB-UniRule"/>
</dbReference>
<name>A0A8J7S8E7_9BACT</name>
<sequence>MKEQLRACILNEIEGCFADGTLSSGILPTITVEKPAHAEHGDFATNAALQMAKAERKAPRAIAEIIVSRLKGKSDLIESVEIAGPGFINFFLKPSAWRETLNRIVSQGAEYGKSSVGAGKKVMVEFVSANPTGPLHIGHGRGAATGDAVASLLKAAGFDVTREYYINDAGNQMNTLGLSVLLRYLELLGETTEFPADCYQGDYIKDIARDAVTKYADKYQKVSREEGVKFFAKLGGDLILKGIDEDLQDFGVRFDNWFSEQSLFDEGKVDAAVKEMQGKGLIYEQEGALWFKTTQFGDDKDRVVVRSNGVTTYFASDIAYHRDKFARGFDWAIDVWGADHHGYVPRLKGIVQGLGRSADDLGIILVQLVALLRDGVPVAMSTRSGEFVTLKEVVDEVGRDAARFFFLMRRSDSQLDFDLELAKRQSADNPVYYVQYAHARIKSIFETARERGFELKLDGVDLSLLDNAEEMDLVKKLSQYPEVLESSAVNFEPHRITYYLQELAGGFHSFYNKSRVITEEPALTAARLYLLHCVAITLSNALTLLGISAPERM</sequence>
<evidence type="ECO:0000313" key="16">
    <source>
        <dbReference type="Proteomes" id="UP000636888"/>
    </source>
</evidence>
<evidence type="ECO:0000256" key="7">
    <source>
        <dbReference type="ARBA" id="ARBA00022840"/>
    </source>
</evidence>
<dbReference type="PANTHER" id="PTHR11956:SF5">
    <property type="entry name" value="ARGININE--TRNA LIGASE, CYTOPLASMIC"/>
    <property type="match status" value="1"/>
</dbReference>
<dbReference type="InterPro" id="IPR001412">
    <property type="entry name" value="aa-tRNA-synth_I_CS"/>
</dbReference>
<keyword evidence="6 11" id="KW-0547">Nucleotide-binding</keyword>
<evidence type="ECO:0000313" key="15">
    <source>
        <dbReference type="EMBL" id="MBJ6727522.1"/>
    </source>
</evidence>
<dbReference type="InterPro" id="IPR001278">
    <property type="entry name" value="Arg-tRNA-ligase"/>
</dbReference>
<evidence type="ECO:0000256" key="5">
    <source>
        <dbReference type="ARBA" id="ARBA00022598"/>
    </source>
</evidence>
<keyword evidence="16" id="KW-1185">Reference proteome</keyword>
<dbReference type="EC" id="6.1.1.19" evidence="11"/>
<dbReference type="HAMAP" id="MF_00123">
    <property type="entry name" value="Arg_tRNA_synth"/>
    <property type="match status" value="1"/>
</dbReference>
<dbReference type="Pfam" id="PF00750">
    <property type="entry name" value="tRNA-synt_1d"/>
    <property type="match status" value="1"/>
</dbReference>
<evidence type="ECO:0000256" key="9">
    <source>
        <dbReference type="ARBA" id="ARBA00023146"/>
    </source>
</evidence>
<dbReference type="Pfam" id="PF05746">
    <property type="entry name" value="DALR_1"/>
    <property type="match status" value="1"/>
</dbReference>
<dbReference type="GO" id="GO:0005737">
    <property type="term" value="C:cytoplasm"/>
    <property type="evidence" value="ECO:0007669"/>
    <property type="project" value="UniProtKB-SubCell"/>
</dbReference>
<feature type="domain" description="Arginyl tRNA synthetase N-terminal" evidence="14">
    <location>
        <begin position="3"/>
        <end position="92"/>
    </location>
</feature>
<keyword evidence="5 11" id="KW-0436">Ligase</keyword>
<accession>A0A8J7S8E7</accession>
<dbReference type="GO" id="GO:0004814">
    <property type="term" value="F:arginine-tRNA ligase activity"/>
    <property type="evidence" value="ECO:0007669"/>
    <property type="project" value="UniProtKB-UniRule"/>
</dbReference>
<dbReference type="InterPro" id="IPR009080">
    <property type="entry name" value="tRNAsynth_Ia_anticodon-bd"/>
</dbReference>
<feature type="domain" description="DALR anticodon binding" evidence="13">
    <location>
        <begin position="434"/>
        <end position="553"/>
    </location>
</feature>
<comment type="catalytic activity">
    <reaction evidence="10 11">
        <text>tRNA(Arg) + L-arginine + ATP = L-arginyl-tRNA(Arg) + AMP + diphosphate</text>
        <dbReference type="Rhea" id="RHEA:20301"/>
        <dbReference type="Rhea" id="RHEA-COMP:9658"/>
        <dbReference type="Rhea" id="RHEA-COMP:9673"/>
        <dbReference type="ChEBI" id="CHEBI:30616"/>
        <dbReference type="ChEBI" id="CHEBI:32682"/>
        <dbReference type="ChEBI" id="CHEBI:33019"/>
        <dbReference type="ChEBI" id="CHEBI:78442"/>
        <dbReference type="ChEBI" id="CHEBI:78513"/>
        <dbReference type="ChEBI" id="CHEBI:456215"/>
        <dbReference type="EC" id="6.1.1.19"/>
    </reaction>
</comment>
<dbReference type="Gene3D" id="1.10.730.10">
    <property type="entry name" value="Isoleucyl-tRNA Synthetase, Domain 1"/>
    <property type="match status" value="1"/>
</dbReference>
<dbReference type="PRINTS" id="PR01038">
    <property type="entry name" value="TRNASYNTHARG"/>
</dbReference>
<keyword evidence="9 11" id="KW-0030">Aminoacyl-tRNA synthetase</keyword>
<protein>
    <recommendedName>
        <fullName evidence="11">Arginine--tRNA ligase</fullName>
        <ecNumber evidence="11">6.1.1.19</ecNumber>
    </recommendedName>
    <alternativeName>
        <fullName evidence="11">Arginyl-tRNA synthetase</fullName>
        <shortName evidence="11">ArgRS</shortName>
    </alternativeName>
</protein>
<evidence type="ECO:0000256" key="8">
    <source>
        <dbReference type="ARBA" id="ARBA00022917"/>
    </source>
</evidence>
<proteinExistence type="inferred from homology"/>
<dbReference type="Pfam" id="PF03485">
    <property type="entry name" value="Arg_tRNA_synt_N"/>
    <property type="match status" value="1"/>
</dbReference>
<keyword evidence="4 11" id="KW-0963">Cytoplasm</keyword>
<evidence type="ECO:0000259" key="14">
    <source>
        <dbReference type="SMART" id="SM01016"/>
    </source>
</evidence>
<dbReference type="CDD" id="cd00671">
    <property type="entry name" value="ArgRS_core"/>
    <property type="match status" value="1"/>
</dbReference>
<organism evidence="15 16">
    <name type="scientific">Geomesophilobacter sediminis</name>
    <dbReference type="NCBI Taxonomy" id="2798584"/>
    <lineage>
        <taxon>Bacteria</taxon>
        <taxon>Pseudomonadati</taxon>
        <taxon>Thermodesulfobacteriota</taxon>
        <taxon>Desulfuromonadia</taxon>
        <taxon>Geobacterales</taxon>
        <taxon>Geobacteraceae</taxon>
        <taxon>Geomesophilobacter</taxon>
    </lineage>
</organism>
<comment type="similarity">
    <text evidence="2 11 12">Belongs to the class-I aminoacyl-tRNA synthetase family.</text>
</comment>
<dbReference type="Gene3D" id="3.30.1360.70">
    <property type="entry name" value="Arginyl tRNA synthetase N-terminal domain"/>
    <property type="match status" value="1"/>
</dbReference>
<evidence type="ECO:0000256" key="6">
    <source>
        <dbReference type="ARBA" id="ARBA00022741"/>
    </source>
</evidence>
<keyword evidence="7 11" id="KW-0067">ATP-binding</keyword>
<comment type="subunit">
    <text evidence="3 11">Monomer.</text>
</comment>
<dbReference type="SMART" id="SM01016">
    <property type="entry name" value="Arg_tRNA_synt_N"/>
    <property type="match status" value="1"/>
</dbReference>
<dbReference type="SUPFAM" id="SSF55190">
    <property type="entry name" value="Arginyl-tRNA synthetase (ArgRS), N-terminal 'additional' domain"/>
    <property type="match status" value="1"/>
</dbReference>
<dbReference type="GO" id="GO:0005524">
    <property type="term" value="F:ATP binding"/>
    <property type="evidence" value="ECO:0007669"/>
    <property type="project" value="UniProtKB-UniRule"/>
</dbReference>
<dbReference type="Proteomes" id="UP000636888">
    <property type="component" value="Unassembled WGS sequence"/>
</dbReference>
<gene>
    <name evidence="11" type="primary">argS</name>
    <name evidence="15" type="ORF">JFN93_22640</name>
</gene>
<dbReference type="SUPFAM" id="SSF47323">
    <property type="entry name" value="Anticodon-binding domain of a subclass of class I aminoacyl-tRNA synthetases"/>
    <property type="match status" value="1"/>
</dbReference>
<feature type="short sequence motif" description="'HIGH' region" evidence="11">
    <location>
        <begin position="129"/>
        <end position="139"/>
    </location>
</feature>
<dbReference type="SMART" id="SM00836">
    <property type="entry name" value="DALR_1"/>
    <property type="match status" value="1"/>
</dbReference>
<evidence type="ECO:0000256" key="11">
    <source>
        <dbReference type="HAMAP-Rule" id="MF_00123"/>
    </source>
</evidence>
<evidence type="ECO:0000256" key="4">
    <source>
        <dbReference type="ARBA" id="ARBA00022490"/>
    </source>
</evidence>